<organism evidence="8">
    <name type="scientific">freshwater metagenome</name>
    <dbReference type="NCBI Taxonomy" id="449393"/>
    <lineage>
        <taxon>unclassified sequences</taxon>
        <taxon>metagenomes</taxon>
        <taxon>ecological metagenomes</taxon>
    </lineage>
</organism>
<evidence type="ECO:0000256" key="2">
    <source>
        <dbReference type="ARBA" id="ARBA00022884"/>
    </source>
</evidence>
<dbReference type="InterPro" id="IPR020057">
    <property type="entry name" value="Ribosomal_bL25_b-dom"/>
</dbReference>
<dbReference type="EMBL" id="CAFBLT010000001">
    <property type="protein sequence ID" value="CAB4865513.1"/>
    <property type="molecule type" value="Genomic_DNA"/>
</dbReference>
<accession>A0A6J7AP17</accession>
<dbReference type="CDD" id="cd00495">
    <property type="entry name" value="Ribosomal_L25_TL5_CTC"/>
    <property type="match status" value="1"/>
</dbReference>
<evidence type="ECO:0000259" key="6">
    <source>
        <dbReference type="Pfam" id="PF01386"/>
    </source>
</evidence>
<dbReference type="PANTHER" id="PTHR33284:SF1">
    <property type="entry name" value="RIBOSOMAL PROTEIN L25_GLN-TRNA SYNTHETASE, ANTI-CODON-BINDING DOMAIN-CONTAINING PROTEIN"/>
    <property type="match status" value="1"/>
</dbReference>
<dbReference type="EMBL" id="CAFBPM010000005">
    <property type="protein sequence ID" value="CAB5017402.1"/>
    <property type="molecule type" value="Genomic_DNA"/>
</dbReference>
<evidence type="ECO:0000313" key="8">
    <source>
        <dbReference type="EMBL" id="CAB4834605.1"/>
    </source>
</evidence>
<dbReference type="GO" id="GO:0003735">
    <property type="term" value="F:structural constituent of ribosome"/>
    <property type="evidence" value="ECO:0007669"/>
    <property type="project" value="InterPro"/>
</dbReference>
<dbReference type="AlphaFoldDB" id="A0A6J7AP17"/>
<feature type="domain" description="Large ribosomal subunit protein bL25 L25" evidence="6">
    <location>
        <begin position="12"/>
        <end position="93"/>
    </location>
</feature>
<dbReference type="GO" id="GO:0008097">
    <property type="term" value="F:5S rRNA binding"/>
    <property type="evidence" value="ECO:0007669"/>
    <property type="project" value="InterPro"/>
</dbReference>
<dbReference type="GO" id="GO:0006412">
    <property type="term" value="P:translation"/>
    <property type="evidence" value="ECO:0007669"/>
    <property type="project" value="InterPro"/>
</dbReference>
<dbReference type="InterPro" id="IPR029751">
    <property type="entry name" value="Ribosomal_L25_dom"/>
</dbReference>
<proteinExistence type="inferred from homology"/>
<dbReference type="InterPro" id="IPR001021">
    <property type="entry name" value="Ribosomal_bL25_long"/>
</dbReference>
<evidence type="ECO:0000256" key="3">
    <source>
        <dbReference type="ARBA" id="ARBA00022980"/>
    </source>
</evidence>
<reference evidence="8" key="1">
    <citation type="submission" date="2020-05" db="EMBL/GenBank/DDBJ databases">
        <authorList>
            <person name="Chiriac C."/>
            <person name="Salcher M."/>
            <person name="Ghai R."/>
            <person name="Kavagutti S V."/>
        </authorList>
    </citation>
    <scope>NUCLEOTIDE SEQUENCE</scope>
</reference>
<evidence type="ECO:0000259" key="7">
    <source>
        <dbReference type="Pfam" id="PF14693"/>
    </source>
</evidence>
<dbReference type="Gene3D" id="2.170.120.20">
    <property type="entry name" value="Ribosomal protein L25, beta domain"/>
    <property type="match status" value="1"/>
</dbReference>
<evidence type="ECO:0000256" key="4">
    <source>
        <dbReference type="ARBA" id="ARBA00023274"/>
    </source>
</evidence>
<dbReference type="InterPro" id="IPR020930">
    <property type="entry name" value="Ribosomal_uL5_bac-type"/>
</dbReference>
<dbReference type="Pfam" id="PF14693">
    <property type="entry name" value="Ribosomal_TL5_C"/>
    <property type="match status" value="1"/>
</dbReference>
<dbReference type="HAMAP" id="MF_01334">
    <property type="entry name" value="Ribosomal_bL25_CTC"/>
    <property type="match status" value="1"/>
</dbReference>
<dbReference type="SUPFAM" id="SSF50715">
    <property type="entry name" value="Ribosomal protein L25-like"/>
    <property type="match status" value="1"/>
</dbReference>
<keyword evidence="1" id="KW-0699">rRNA-binding</keyword>
<evidence type="ECO:0000256" key="1">
    <source>
        <dbReference type="ARBA" id="ARBA00022730"/>
    </source>
</evidence>
<protein>
    <submittedName>
        <fullName evidence="8">Unannotated protein</fullName>
    </submittedName>
</protein>
<feature type="compositionally biased region" description="Acidic residues" evidence="5">
    <location>
        <begin position="190"/>
        <end position="200"/>
    </location>
</feature>
<feature type="compositionally biased region" description="Low complexity" evidence="5">
    <location>
        <begin position="201"/>
        <end position="214"/>
    </location>
</feature>
<dbReference type="PANTHER" id="PTHR33284">
    <property type="entry name" value="RIBOSOMAL PROTEIN L25/GLN-TRNA SYNTHETASE, ANTI-CODON-BINDING DOMAIN-CONTAINING PROTEIN"/>
    <property type="match status" value="1"/>
</dbReference>
<dbReference type="InterPro" id="IPR011035">
    <property type="entry name" value="Ribosomal_bL25/Gln-tRNA_synth"/>
</dbReference>
<sequence>MPEITLTAEVGRATGSRATRRLRKEGKIPAIVYGHGTEPLSVAIDGPALRVALTGESGTNQLLELDTGSDRYLVLARSFQRHPVRGTVQHVDFQITSRDEMVTVEVPVVITGDAVDVRHADGGVDQQLFTVSVSARPGSIPTSLEIDISAMVIGDVLRVADLDLPDGVVADTDPETAIAVAHAARAQVLEAEEEGGEEGAAEGVGEDGAAAAGESGEGSEPTES</sequence>
<dbReference type="InterPro" id="IPR037121">
    <property type="entry name" value="Ribosomal_bL25_C"/>
</dbReference>
<gene>
    <name evidence="8" type="ORF">UFOPK3164_01706</name>
    <name evidence="9" type="ORF">UFOPK3427_00463</name>
    <name evidence="10" type="ORF">UFOPK4112_00694</name>
</gene>
<evidence type="ECO:0000313" key="9">
    <source>
        <dbReference type="EMBL" id="CAB4865513.1"/>
    </source>
</evidence>
<keyword evidence="4" id="KW-0687">Ribonucleoprotein</keyword>
<feature type="domain" description="Large ribosomal subunit protein bL25 beta" evidence="7">
    <location>
        <begin position="102"/>
        <end position="184"/>
    </location>
</feature>
<dbReference type="EMBL" id="CAFABE010000134">
    <property type="protein sequence ID" value="CAB4834605.1"/>
    <property type="molecule type" value="Genomic_DNA"/>
</dbReference>
<evidence type="ECO:0000313" key="10">
    <source>
        <dbReference type="EMBL" id="CAB5017402.1"/>
    </source>
</evidence>
<dbReference type="GO" id="GO:0022625">
    <property type="term" value="C:cytosolic large ribosomal subunit"/>
    <property type="evidence" value="ECO:0007669"/>
    <property type="project" value="TreeGrafter"/>
</dbReference>
<dbReference type="Pfam" id="PF01386">
    <property type="entry name" value="Ribosomal_L25p"/>
    <property type="match status" value="1"/>
</dbReference>
<evidence type="ECO:0000256" key="5">
    <source>
        <dbReference type="SAM" id="MobiDB-lite"/>
    </source>
</evidence>
<keyword evidence="3" id="KW-0689">Ribosomal protein</keyword>
<dbReference type="InterPro" id="IPR020056">
    <property type="entry name" value="Rbsml_bL25/Gln-tRNA_synth_N"/>
</dbReference>
<dbReference type="Gene3D" id="2.40.240.10">
    <property type="entry name" value="Ribosomal Protein L25, Chain P"/>
    <property type="match status" value="1"/>
</dbReference>
<feature type="region of interest" description="Disordered" evidence="5">
    <location>
        <begin position="189"/>
        <end position="224"/>
    </location>
</feature>
<name>A0A6J7AP17_9ZZZZ</name>
<dbReference type="NCBIfam" id="TIGR00731">
    <property type="entry name" value="bL25_bact_ctc"/>
    <property type="match status" value="1"/>
</dbReference>
<keyword evidence="2" id="KW-0694">RNA-binding</keyword>